<dbReference type="PANTHER" id="PTHR43342">
    <property type="entry name" value="NADH-QUINONE OXIDOREDUCTASE, E SUBUNIT"/>
    <property type="match status" value="1"/>
</dbReference>
<dbReference type="GO" id="GO:0047985">
    <property type="term" value="F:hydrogen dehydrogenase activity"/>
    <property type="evidence" value="ECO:0007669"/>
    <property type="project" value="UniProtKB-EC"/>
</dbReference>
<evidence type="ECO:0000256" key="3">
    <source>
        <dbReference type="ARBA" id="ARBA00023014"/>
    </source>
</evidence>
<dbReference type="GO" id="GO:0046872">
    <property type="term" value="F:metal ion binding"/>
    <property type="evidence" value="ECO:0007669"/>
    <property type="project" value="UniProtKB-KW"/>
</dbReference>
<keyword evidence="4" id="KW-0830">Ubiquinone</keyword>
<dbReference type="InterPro" id="IPR036249">
    <property type="entry name" value="Thioredoxin-like_sf"/>
</dbReference>
<keyword evidence="5" id="KW-1185">Reference proteome</keyword>
<gene>
    <name evidence="4" type="ORF">VU01_13683</name>
</gene>
<dbReference type="EC" id="1.12.1.2" evidence="4"/>
<dbReference type="InterPro" id="IPR041921">
    <property type="entry name" value="NuoE_N"/>
</dbReference>
<keyword evidence="2" id="KW-0408">Iron</keyword>
<dbReference type="Pfam" id="PF01257">
    <property type="entry name" value="2Fe-2S_thioredx"/>
    <property type="match status" value="1"/>
</dbReference>
<name>A0A444JAU5_9BACT</name>
<reference evidence="4 5" key="1">
    <citation type="submission" date="2017-01" db="EMBL/GenBank/DDBJ databases">
        <title>The cable genome- insights into the physiology and evolution of filamentous bacteria capable of sulfide oxidation via long distance electron transfer.</title>
        <authorList>
            <person name="Schreiber L."/>
            <person name="Bjerg J.T."/>
            <person name="Boggild A."/>
            <person name="Van De Vossenberg J."/>
            <person name="Meysman F."/>
            <person name="Nielsen L.P."/>
            <person name="Schramm A."/>
            <person name="Kjeldsen K.U."/>
        </authorList>
    </citation>
    <scope>NUCLEOTIDE SEQUENCE [LARGE SCALE GENOMIC DNA]</scope>
    <source>
        <strain evidence="4">A5</strain>
    </source>
</reference>
<dbReference type="GO" id="GO:0051536">
    <property type="term" value="F:iron-sulfur cluster binding"/>
    <property type="evidence" value="ECO:0007669"/>
    <property type="project" value="UniProtKB-KW"/>
</dbReference>
<evidence type="ECO:0000313" key="5">
    <source>
        <dbReference type="Proteomes" id="UP000288892"/>
    </source>
</evidence>
<keyword evidence="3" id="KW-0411">Iron-sulfur</keyword>
<dbReference type="AlphaFoldDB" id="A0A444JAU5"/>
<accession>A0A444JAU5</accession>
<proteinExistence type="predicted"/>
<organism evidence="4 5">
    <name type="scientific">Candidatus Electrothrix marina</name>
    <dbReference type="NCBI Taxonomy" id="1859130"/>
    <lineage>
        <taxon>Bacteria</taxon>
        <taxon>Pseudomonadati</taxon>
        <taxon>Thermodesulfobacteriota</taxon>
        <taxon>Desulfobulbia</taxon>
        <taxon>Desulfobulbales</taxon>
        <taxon>Desulfobulbaceae</taxon>
        <taxon>Candidatus Electrothrix</taxon>
    </lineage>
</organism>
<evidence type="ECO:0000313" key="4">
    <source>
        <dbReference type="EMBL" id="RWX50194.1"/>
    </source>
</evidence>
<dbReference type="InterPro" id="IPR028431">
    <property type="entry name" value="NADP_DH_HndA-like"/>
</dbReference>
<dbReference type="EMBL" id="MTKS01000368">
    <property type="protein sequence ID" value="RWX50194.1"/>
    <property type="molecule type" value="Genomic_DNA"/>
</dbReference>
<protein>
    <submittedName>
        <fullName evidence="4">NADH:ubiquinone oxidoreductase subunit (Chain E)</fullName>
        <ecNumber evidence="4">1.12.1.2</ecNumber>
    </submittedName>
</protein>
<dbReference type="Proteomes" id="UP000288892">
    <property type="component" value="Unassembled WGS sequence"/>
</dbReference>
<feature type="non-terminal residue" evidence="4">
    <location>
        <position position="165"/>
    </location>
</feature>
<dbReference type="Gene3D" id="3.40.30.10">
    <property type="entry name" value="Glutaredoxin"/>
    <property type="match status" value="1"/>
</dbReference>
<dbReference type="SUPFAM" id="SSF52833">
    <property type="entry name" value="Thioredoxin-like"/>
    <property type="match status" value="1"/>
</dbReference>
<keyword evidence="4" id="KW-0560">Oxidoreductase</keyword>
<evidence type="ECO:0000256" key="1">
    <source>
        <dbReference type="ARBA" id="ARBA00022723"/>
    </source>
</evidence>
<dbReference type="PANTHER" id="PTHR43342:SF2">
    <property type="entry name" value="POTENTIAL NAD-REDUCING HYDROGENASE SUBUNIT"/>
    <property type="match status" value="1"/>
</dbReference>
<sequence length="165" mass="17695">MAFSAILQQGESMSDRIAAIGALAAKYDNDPTRLLDMLLAVQEQNRCVSDTAARQLAREVGLSWADIQQTVSFYHLLSQKPRGQYTVYLNNGPVSIMQGYDEVAAAFSEAAGCPVDSVTADGRIGLFATADIGMGDQEVAALINGTVFTHLTPEKARALVKAIQE</sequence>
<keyword evidence="1" id="KW-0479">Metal-binding</keyword>
<dbReference type="Gene3D" id="1.10.10.1590">
    <property type="entry name" value="NADH-quinone oxidoreductase subunit E"/>
    <property type="match status" value="1"/>
</dbReference>
<evidence type="ECO:0000256" key="2">
    <source>
        <dbReference type="ARBA" id="ARBA00023004"/>
    </source>
</evidence>
<comment type="caution">
    <text evidence="4">The sequence shown here is derived from an EMBL/GenBank/DDBJ whole genome shotgun (WGS) entry which is preliminary data.</text>
</comment>